<evidence type="ECO:0000313" key="3">
    <source>
        <dbReference type="Proteomes" id="UP001197378"/>
    </source>
</evidence>
<accession>A0AAE3CJF9</accession>
<dbReference type="SUPFAM" id="SSF52799">
    <property type="entry name" value="(Phosphotyrosine protein) phosphatases II"/>
    <property type="match status" value="1"/>
</dbReference>
<comment type="caution">
    <text evidence="2">The sequence shown here is derived from an EMBL/GenBank/DDBJ whole genome shotgun (WGS) entry which is preliminary data.</text>
</comment>
<gene>
    <name evidence="2" type="ORF">HFQ13_05795</name>
</gene>
<dbReference type="InterPro" id="IPR000387">
    <property type="entry name" value="Tyr_Pase_dom"/>
</dbReference>
<name>A0AAE3CJF9_9PROT</name>
<protein>
    <submittedName>
        <fullName evidence="2">Dual specificity protein phosphatase family protein</fullName>
    </submittedName>
</protein>
<dbReference type="RefSeq" id="WP_215873026.1">
    <property type="nucleotide sequence ID" value="NZ_JAAXYO010000066.1"/>
</dbReference>
<dbReference type="InterPro" id="IPR029021">
    <property type="entry name" value="Prot-tyrosine_phosphatase-like"/>
</dbReference>
<proteinExistence type="predicted"/>
<keyword evidence="3" id="KW-1185">Reference proteome</keyword>
<sequence>MIAGSQLDKAETRRYRRHQFWTDHGIFRELFYANFHEIAPGLFRSAQPAPWQLSQWQAQHHFDAVLNIRAPAPEEAHFRLEQDACDVLGIAHLPIHGFGSRDLPQKDSLLAFLDQIPELPPRLLVHCKSGADRAGFICVLLQHQRYGMPWEEARKELRLWPYGHIRHANTGILDWFFACLQADLRQEPGLTLRDWVATRYDREQILANFRPWYRLDWLTDRILRRE</sequence>
<dbReference type="AlphaFoldDB" id="A0AAE3CJF9"/>
<dbReference type="Proteomes" id="UP001197378">
    <property type="component" value="Unassembled WGS sequence"/>
</dbReference>
<feature type="domain" description="Tyrosine specific protein phosphatases" evidence="1">
    <location>
        <begin position="107"/>
        <end position="158"/>
    </location>
</feature>
<evidence type="ECO:0000259" key="1">
    <source>
        <dbReference type="PROSITE" id="PS50056"/>
    </source>
</evidence>
<dbReference type="Gene3D" id="3.90.190.10">
    <property type="entry name" value="Protein tyrosine phosphatase superfamily"/>
    <property type="match status" value="1"/>
</dbReference>
<evidence type="ECO:0000313" key="2">
    <source>
        <dbReference type="EMBL" id="MBU2787717.1"/>
    </source>
</evidence>
<reference evidence="2" key="1">
    <citation type="journal article" date="2021" name="ISME J.">
        <title>Genomic evolution of the class Acidithiobacillia: deep-branching Proteobacteria living in extreme acidic conditions.</title>
        <authorList>
            <person name="Moya-Beltran A."/>
            <person name="Beard S."/>
            <person name="Rojas-Villalobos C."/>
            <person name="Issotta F."/>
            <person name="Gallardo Y."/>
            <person name="Ulloa R."/>
            <person name="Giaveno A."/>
            <person name="Degli Esposti M."/>
            <person name="Johnson D.B."/>
            <person name="Quatrini R."/>
        </authorList>
    </citation>
    <scope>NUCLEOTIDE SEQUENCE</scope>
    <source>
        <strain evidence="2">VAN18-1</strain>
    </source>
</reference>
<dbReference type="EMBL" id="JAAXYO010000066">
    <property type="protein sequence ID" value="MBU2787717.1"/>
    <property type="molecule type" value="Genomic_DNA"/>
</dbReference>
<organism evidence="2 3">
    <name type="scientific">Igneacidithiobacillus copahuensis</name>
    <dbReference type="NCBI Taxonomy" id="2724909"/>
    <lineage>
        <taxon>Bacteria</taxon>
        <taxon>Pseudomonadati</taxon>
        <taxon>Pseudomonadota</taxon>
        <taxon>Acidithiobacillia</taxon>
        <taxon>Acidithiobacillales</taxon>
        <taxon>Acidithiobacillaceae</taxon>
        <taxon>Igneacidithiobacillus</taxon>
    </lineage>
</organism>
<dbReference type="PROSITE" id="PS50056">
    <property type="entry name" value="TYR_PHOSPHATASE_2"/>
    <property type="match status" value="1"/>
</dbReference>